<gene>
    <name evidence="2" type="ORF">GCK32_002407</name>
</gene>
<comment type="caution">
    <text evidence="2">The sequence shown here is derived from an EMBL/GenBank/DDBJ whole genome shotgun (WGS) entry which is preliminary data.</text>
</comment>
<evidence type="ECO:0000256" key="1">
    <source>
        <dbReference type="SAM" id="MobiDB-lite"/>
    </source>
</evidence>
<keyword evidence="3" id="KW-1185">Reference proteome</keyword>
<proteinExistence type="predicted"/>
<feature type="region of interest" description="Disordered" evidence="1">
    <location>
        <begin position="136"/>
        <end position="158"/>
    </location>
</feature>
<name>A0AAN8IIG4_TRICO</name>
<dbReference type="Proteomes" id="UP001331761">
    <property type="component" value="Unassembled WGS sequence"/>
</dbReference>
<dbReference type="AlphaFoldDB" id="A0AAN8IIG4"/>
<feature type="region of interest" description="Disordered" evidence="1">
    <location>
        <begin position="1"/>
        <end position="34"/>
    </location>
</feature>
<evidence type="ECO:0000313" key="3">
    <source>
        <dbReference type="Proteomes" id="UP001331761"/>
    </source>
</evidence>
<feature type="region of interest" description="Disordered" evidence="1">
    <location>
        <begin position="98"/>
        <end position="123"/>
    </location>
</feature>
<reference evidence="2 3" key="1">
    <citation type="submission" date="2019-10" db="EMBL/GenBank/DDBJ databases">
        <title>Assembly and Annotation for the nematode Trichostrongylus colubriformis.</title>
        <authorList>
            <person name="Martin J."/>
        </authorList>
    </citation>
    <scope>NUCLEOTIDE SEQUENCE [LARGE SCALE GENOMIC DNA]</scope>
    <source>
        <strain evidence="2">G859</strain>
        <tissue evidence="2">Whole worm</tissue>
    </source>
</reference>
<organism evidence="2 3">
    <name type="scientific">Trichostrongylus colubriformis</name>
    <name type="common">Black scour worm</name>
    <dbReference type="NCBI Taxonomy" id="6319"/>
    <lineage>
        <taxon>Eukaryota</taxon>
        <taxon>Metazoa</taxon>
        <taxon>Ecdysozoa</taxon>
        <taxon>Nematoda</taxon>
        <taxon>Chromadorea</taxon>
        <taxon>Rhabditida</taxon>
        <taxon>Rhabditina</taxon>
        <taxon>Rhabditomorpha</taxon>
        <taxon>Strongyloidea</taxon>
        <taxon>Trichostrongylidae</taxon>
        <taxon>Trichostrongylus</taxon>
    </lineage>
</organism>
<feature type="compositionally biased region" description="Basic and acidic residues" evidence="1">
    <location>
        <begin position="19"/>
        <end position="28"/>
    </location>
</feature>
<evidence type="ECO:0000313" key="2">
    <source>
        <dbReference type="EMBL" id="KAK5975929.1"/>
    </source>
</evidence>
<dbReference type="EMBL" id="WIXE01012431">
    <property type="protein sequence ID" value="KAK5975929.1"/>
    <property type="molecule type" value="Genomic_DNA"/>
</dbReference>
<protein>
    <submittedName>
        <fullName evidence="2">Uncharacterized protein</fullName>
    </submittedName>
</protein>
<accession>A0AAN8IIG4</accession>
<sequence>MHSTRRRSKGPSPDENQEPENKSEEATTERLQGGRTRVDLHKYIYLFQEVAVAESEQSGYLASTAALDQLRNMCFSGRAHEGTADDDDQGRDVREDLIADRSLAARDPVAPDEEGEDRAHDLEEAVADLTRGLVQEEAADHAGVDPGEATNRAGERQLEIVVATRREDS</sequence>